<evidence type="ECO:0000313" key="3">
    <source>
        <dbReference type="Proteomes" id="UP000027345"/>
    </source>
</evidence>
<protein>
    <submittedName>
        <fullName evidence="2">Beta-lactamase</fullName>
    </submittedName>
</protein>
<dbReference type="eggNOG" id="COG0491">
    <property type="taxonomic scope" value="Bacteria"/>
</dbReference>
<dbReference type="AlphaFoldDB" id="A0A066U1T7"/>
<dbReference type="STRING" id="287986.DV20_16170"/>
<dbReference type="PANTHER" id="PTHR23131">
    <property type="entry name" value="ENDORIBONUCLEASE LACTB2"/>
    <property type="match status" value="1"/>
</dbReference>
<dbReference type="PANTHER" id="PTHR23131:SF4">
    <property type="entry name" value="METALLO-BETA-LACTAMASE SUPERFAMILY POTEIN"/>
    <property type="match status" value="1"/>
</dbReference>
<dbReference type="SUPFAM" id="SSF56281">
    <property type="entry name" value="Metallo-hydrolase/oxidoreductase"/>
    <property type="match status" value="1"/>
</dbReference>
<dbReference type="Pfam" id="PF00753">
    <property type="entry name" value="Lactamase_B"/>
    <property type="match status" value="1"/>
</dbReference>
<reference evidence="2 3" key="1">
    <citation type="submission" date="2014-05" db="EMBL/GenBank/DDBJ databases">
        <title>Draft genome sequence of Amycolatopsis rifamycinica DSM 46095.</title>
        <authorList>
            <person name="Lal R."/>
            <person name="Saxena A."/>
            <person name="Kumari R."/>
            <person name="Mukherjee U."/>
            <person name="Singh P."/>
            <person name="Sangwan N."/>
            <person name="Mahato N.K."/>
        </authorList>
    </citation>
    <scope>NUCLEOTIDE SEQUENCE [LARGE SCALE GENOMIC DNA]</scope>
    <source>
        <strain evidence="2 3">DSM 46095</strain>
    </source>
</reference>
<dbReference type="InterPro" id="IPR036388">
    <property type="entry name" value="WH-like_DNA-bd_sf"/>
</dbReference>
<evidence type="ECO:0000259" key="1">
    <source>
        <dbReference type="SMART" id="SM00849"/>
    </source>
</evidence>
<dbReference type="Gene3D" id="3.60.15.10">
    <property type="entry name" value="Ribonuclease Z/Hydroxyacylglutathione hydrolase-like"/>
    <property type="match status" value="1"/>
</dbReference>
<gene>
    <name evidence="2" type="ORF">DV20_16170</name>
</gene>
<name>A0A066U1T7_9PSEU</name>
<accession>A0A066U1T7</accession>
<dbReference type="InterPro" id="IPR036866">
    <property type="entry name" value="RibonucZ/Hydroxyglut_hydro"/>
</dbReference>
<dbReference type="SMART" id="SM00849">
    <property type="entry name" value="Lactamase_B"/>
    <property type="match status" value="1"/>
</dbReference>
<organism evidence="2 3">
    <name type="scientific">Amycolatopsis rifamycinica</name>
    <dbReference type="NCBI Taxonomy" id="287986"/>
    <lineage>
        <taxon>Bacteria</taxon>
        <taxon>Bacillati</taxon>
        <taxon>Actinomycetota</taxon>
        <taxon>Actinomycetes</taxon>
        <taxon>Pseudonocardiales</taxon>
        <taxon>Pseudonocardiaceae</taxon>
        <taxon>Amycolatopsis</taxon>
    </lineage>
</organism>
<dbReference type="Proteomes" id="UP000027345">
    <property type="component" value="Unassembled WGS sequence"/>
</dbReference>
<dbReference type="OrthoDB" id="2971563at2"/>
<comment type="caution">
    <text evidence="2">The sequence shown here is derived from an EMBL/GenBank/DDBJ whole genome shotgun (WGS) entry which is preliminary data.</text>
</comment>
<dbReference type="Gene3D" id="1.10.10.10">
    <property type="entry name" value="Winged helix-like DNA-binding domain superfamily/Winged helix DNA-binding domain"/>
    <property type="match status" value="1"/>
</dbReference>
<sequence>MEPLPESSDRNWTEPGIYEVSSGVYRIPLPLPNDALRAVNVYAVTDGRKLVLVDSGWALTVARQQLAEALSGIGAQLADVSEFLVTHVHRDHYSQAVVLRRDFGSKIALGQDEEPSLKASGNPDRLPMEAQVDLLFQAGAGEVVEALARQFGTSRRHTEADLWEAPDEWLTPGPRPILPGREFEVVATPGHTSGHVVFVDDTANLLFSGDHVLPHITPSIGFQPVPAELPLNDFIESLRLVRGMPDRRMLPAHGPVSESVHTRVDELLDHHRLRLETTAAQIAAGATCAYEAAHRIGWTRRNRKLSEMDSFNQMLAVLETAAHLDLLVSQGKLSSQAVDGVRRYALT</sequence>
<proteinExistence type="predicted"/>
<keyword evidence="3" id="KW-1185">Reference proteome</keyword>
<dbReference type="InterPro" id="IPR050662">
    <property type="entry name" value="Sec-metab_biosynth-thioest"/>
</dbReference>
<evidence type="ECO:0000313" key="2">
    <source>
        <dbReference type="EMBL" id="KDN21421.1"/>
    </source>
</evidence>
<dbReference type="EMBL" id="JMQI01000028">
    <property type="protein sequence ID" value="KDN21421.1"/>
    <property type="molecule type" value="Genomic_DNA"/>
</dbReference>
<feature type="domain" description="Metallo-beta-lactamase" evidence="1">
    <location>
        <begin position="38"/>
        <end position="253"/>
    </location>
</feature>
<dbReference type="RefSeq" id="WP_043780802.1">
    <property type="nucleotide sequence ID" value="NZ_JMQI01000028.1"/>
</dbReference>
<dbReference type="InterPro" id="IPR001279">
    <property type="entry name" value="Metallo-B-lactamas"/>
</dbReference>